<sequence>MAGEILTELRTIVTFRSAVRGKSVSQIGVCSTVHNVVINDTTGNVESTQVKTFQEIKSATESEVTVTEEQDSYETNNRRKVSFPITCEE</sequence>
<keyword evidence="2" id="KW-1185">Reference proteome</keyword>
<evidence type="ECO:0000313" key="1">
    <source>
        <dbReference type="EMBL" id="GIY81169.1"/>
    </source>
</evidence>
<protein>
    <submittedName>
        <fullName evidence="1">Uncharacterized protein</fullName>
    </submittedName>
</protein>
<reference evidence="1 2" key="1">
    <citation type="submission" date="2021-06" db="EMBL/GenBank/DDBJ databases">
        <title>Caerostris darwini draft genome.</title>
        <authorList>
            <person name="Kono N."/>
            <person name="Arakawa K."/>
        </authorList>
    </citation>
    <scope>NUCLEOTIDE SEQUENCE [LARGE SCALE GENOMIC DNA]</scope>
</reference>
<accession>A0AAV4WH94</accession>
<proteinExistence type="predicted"/>
<dbReference type="AlphaFoldDB" id="A0AAV4WH94"/>
<dbReference type="EMBL" id="BPLQ01014581">
    <property type="protein sequence ID" value="GIY81169.1"/>
    <property type="molecule type" value="Genomic_DNA"/>
</dbReference>
<name>A0AAV4WH94_9ARAC</name>
<organism evidence="1 2">
    <name type="scientific">Caerostris darwini</name>
    <dbReference type="NCBI Taxonomy" id="1538125"/>
    <lineage>
        <taxon>Eukaryota</taxon>
        <taxon>Metazoa</taxon>
        <taxon>Ecdysozoa</taxon>
        <taxon>Arthropoda</taxon>
        <taxon>Chelicerata</taxon>
        <taxon>Arachnida</taxon>
        <taxon>Araneae</taxon>
        <taxon>Araneomorphae</taxon>
        <taxon>Entelegynae</taxon>
        <taxon>Araneoidea</taxon>
        <taxon>Araneidae</taxon>
        <taxon>Caerostris</taxon>
    </lineage>
</organism>
<dbReference type="Proteomes" id="UP001054837">
    <property type="component" value="Unassembled WGS sequence"/>
</dbReference>
<comment type="caution">
    <text evidence="1">The sequence shown here is derived from an EMBL/GenBank/DDBJ whole genome shotgun (WGS) entry which is preliminary data.</text>
</comment>
<evidence type="ECO:0000313" key="2">
    <source>
        <dbReference type="Proteomes" id="UP001054837"/>
    </source>
</evidence>
<gene>
    <name evidence="1" type="ORF">CDAR_548131</name>
</gene>